<name>A0A9Q0W5P9_SALPP</name>
<sequence length="34" mass="3686">MKSPGCFPIITSKATTPKLYTSLFASTFIVYANS</sequence>
<evidence type="ECO:0000313" key="2">
    <source>
        <dbReference type="Proteomes" id="UP001151532"/>
    </source>
</evidence>
<reference evidence="1" key="2">
    <citation type="journal article" date="2023" name="Int. J. Mol. Sci.">
        <title>De Novo Assembly and Annotation of 11 Diverse Shrub Willow (Salix) Genomes Reveals Novel Gene Organization in Sex-Linked Regions.</title>
        <authorList>
            <person name="Hyden B."/>
            <person name="Feng K."/>
            <person name="Yates T.B."/>
            <person name="Jawdy S."/>
            <person name="Cereghino C."/>
            <person name="Smart L.B."/>
            <person name="Muchero W."/>
        </authorList>
    </citation>
    <scope>NUCLEOTIDE SEQUENCE</scope>
    <source>
        <tissue evidence="1">Shoot tip</tissue>
    </source>
</reference>
<dbReference type="AlphaFoldDB" id="A0A9Q0W5P9"/>
<dbReference type="Proteomes" id="UP001151532">
    <property type="component" value="Chromosome 15Z"/>
</dbReference>
<feature type="non-terminal residue" evidence="1">
    <location>
        <position position="34"/>
    </location>
</feature>
<dbReference type="OrthoDB" id="10566938at2759"/>
<gene>
    <name evidence="1" type="ORF">OIU79_025904</name>
</gene>
<reference evidence="1" key="1">
    <citation type="submission" date="2022-11" db="EMBL/GenBank/DDBJ databases">
        <authorList>
            <person name="Hyden B.L."/>
            <person name="Feng K."/>
            <person name="Yates T."/>
            <person name="Jawdy S."/>
            <person name="Smart L.B."/>
            <person name="Muchero W."/>
        </authorList>
    </citation>
    <scope>NUCLEOTIDE SEQUENCE</scope>
    <source>
        <tissue evidence="1">Shoot tip</tissue>
    </source>
</reference>
<proteinExistence type="predicted"/>
<keyword evidence="2" id="KW-1185">Reference proteome</keyword>
<organism evidence="1 2">
    <name type="scientific">Salix purpurea</name>
    <name type="common">Purple osier willow</name>
    <dbReference type="NCBI Taxonomy" id="77065"/>
    <lineage>
        <taxon>Eukaryota</taxon>
        <taxon>Viridiplantae</taxon>
        <taxon>Streptophyta</taxon>
        <taxon>Embryophyta</taxon>
        <taxon>Tracheophyta</taxon>
        <taxon>Spermatophyta</taxon>
        <taxon>Magnoliopsida</taxon>
        <taxon>eudicotyledons</taxon>
        <taxon>Gunneridae</taxon>
        <taxon>Pentapetalae</taxon>
        <taxon>rosids</taxon>
        <taxon>fabids</taxon>
        <taxon>Malpighiales</taxon>
        <taxon>Salicaceae</taxon>
        <taxon>Saliceae</taxon>
        <taxon>Salix</taxon>
    </lineage>
</organism>
<evidence type="ECO:0000313" key="1">
    <source>
        <dbReference type="EMBL" id="KAJ6761165.1"/>
    </source>
</evidence>
<protein>
    <submittedName>
        <fullName evidence="1">Uncharacterized protein</fullName>
    </submittedName>
</protein>
<comment type="caution">
    <text evidence="1">The sequence shown here is derived from an EMBL/GenBank/DDBJ whole genome shotgun (WGS) entry which is preliminary data.</text>
</comment>
<accession>A0A9Q0W5P9</accession>
<dbReference type="EMBL" id="JAPFFK010000006">
    <property type="protein sequence ID" value="KAJ6761165.1"/>
    <property type="molecule type" value="Genomic_DNA"/>
</dbReference>